<evidence type="ECO:0000313" key="3">
    <source>
        <dbReference type="RefSeq" id="XP_056683892.1"/>
    </source>
</evidence>
<gene>
    <name evidence="3" type="primary">LOC110799324</name>
</gene>
<dbReference type="RefSeq" id="XP_056683892.1">
    <property type="nucleotide sequence ID" value="XM_056827914.1"/>
</dbReference>
<feature type="region of interest" description="Disordered" evidence="1">
    <location>
        <begin position="99"/>
        <end position="164"/>
    </location>
</feature>
<feature type="compositionally biased region" description="Basic and acidic residues" evidence="1">
    <location>
        <begin position="141"/>
        <end position="156"/>
    </location>
</feature>
<proteinExistence type="predicted"/>
<reference evidence="2" key="1">
    <citation type="journal article" date="2021" name="Nat. Commun.">
        <title>Genomic analyses provide insights into spinach domestication and the genetic basis of agronomic traits.</title>
        <authorList>
            <person name="Cai X."/>
            <person name="Sun X."/>
            <person name="Xu C."/>
            <person name="Sun H."/>
            <person name="Wang X."/>
            <person name="Ge C."/>
            <person name="Zhang Z."/>
            <person name="Wang Q."/>
            <person name="Fei Z."/>
            <person name="Jiao C."/>
            <person name="Wang Q."/>
        </authorList>
    </citation>
    <scope>NUCLEOTIDE SEQUENCE [LARGE SCALE GENOMIC DNA]</scope>
    <source>
        <strain evidence="2">cv. Varoflay</strain>
    </source>
</reference>
<evidence type="ECO:0000313" key="2">
    <source>
        <dbReference type="Proteomes" id="UP000813463"/>
    </source>
</evidence>
<sequence>MVKFYKNEKDSISFDYVFNLCIPEITYLDRIRYHNDRELRWNTDEARISTWQQDDMVCAIEGNTKKQGIRLCGGGSQCNGTYGLKYPVGTPYVLPSWDELGTDQTAEPDPVFNPRDRPSSPPRHTFIPIFPGGKRTRKSKLNSDKSGDLEDEREHGTMSFPPRTWSQGAAEITVNEEEVHRERNADKVVGRTKKRKCPDPTYAVPSELSPGVGRLVREIIDNKWFVTKLRFFEHLFEREAYPFQCKRNRYFLD</sequence>
<accession>A0ABM3QKK4</accession>
<dbReference type="Proteomes" id="UP000813463">
    <property type="component" value="Chromosome 5"/>
</dbReference>
<organism evidence="2 3">
    <name type="scientific">Spinacia oleracea</name>
    <name type="common">Spinach</name>
    <dbReference type="NCBI Taxonomy" id="3562"/>
    <lineage>
        <taxon>Eukaryota</taxon>
        <taxon>Viridiplantae</taxon>
        <taxon>Streptophyta</taxon>
        <taxon>Embryophyta</taxon>
        <taxon>Tracheophyta</taxon>
        <taxon>Spermatophyta</taxon>
        <taxon>Magnoliopsida</taxon>
        <taxon>eudicotyledons</taxon>
        <taxon>Gunneridae</taxon>
        <taxon>Pentapetalae</taxon>
        <taxon>Caryophyllales</taxon>
        <taxon>Chenopodiaceae</taxon>
        <taxon>Chenopodioideae</taxon>
        <taxon>Anserineae</taxon>
        <taxon>Spinacia</taxon>
    </lineage>
</organism>
<keyword evidence="2" id="KW-1185">Reference proteome</keyword>
<name>A0ABM3QKK4_SPIOL</name>
<dbReference type="GeneID" id="110799324"/>
<protein>
    <submittedName>
        <fullName evidence="3">Uncharacterized protein isoform X2</fullName>
    </submittedName>
</protein>
<evidence type="ECO:0000256" key="1">
    <source>
        <dbReference type="SAM" id="MobiDB-lite"/>
    </source>
</evidence>
<reference evidence="3" key="2">
    <citation type="submission" date="2025-08" db="UniProtKB">
        <authorList>
            <consortium name="RefSeq"/>
        </authorList>
    </citation>
    <scope>IDENTIFICATION</scope>
    <source>
        <tissue evidence="3">Leaf</tissue>
    </source>
</reference>